<dbReference type="AlphaFoldDB" id="A0AAJ1WLX1"/>
<dbReference type="RefSeq" id="WP_307258764.1">
    <property type="nucleotide sequence ID" value="NZ_JAUSUC010000067.1"/>
</dbReference>
<dbReference type="Pfam" id="PF00128">
    <property type="entry name" value="Alpha-amylase"/>
    <property type="match status" value="2"/>
</dbReference>
<keyword evidence="6" id="KW-0326">Glycosidase</keyword>
<dbReference type="InterPro" id="IPR013780">
    <property type="entry name" value="Glyco_hydro_b"/>
</dbReference>
<proteinExistence type="predicted"/>
<keyword evidence="4" id="KW-1133">Transmembrane helix</keyword>
<gene>
    <name evidence="6" type="ORF">J2S13_003175</name>
</gene>
<evidence type="ECO:0000256" key="1">
    <source>
        <dbReference type="ARBA" id="ARBA00001913"/>
    </source>
</evidence>
<dbReference type="InterPro" id="IPR054174">
    <property type="entry name" value="Alpha-amylase-like_C"/>
</dbReference>
<feature type="domain" description="Glycosyl hydrolase family 13 catalytic" evidence="5">
    <location>
        <begin position="38"/>
        <end position="378"/>
    </location>
</feature>
<evidence type="ECO:0000256" key="2">
    <source>
        <dbReference type="ARBA" id="ARBA00022723"/>
    </source>
</evidence>
<comment type="caution">
    <text evidence="6">The sequence shown here is derived from an EMBL/GenBank/DDBJ whole genome shotgun (WGS) entry which is preliminary data.</text>
</comment>
<dbReference type="GO" id="GO:0005975">
    <property type="term" value="P:carbohydrate metabolic process"/>
    <property type="evidence" value="ECO:0007669"/>
    <property type="project" value="InterPro"/>
</dbReference>
<accession>A0AAJ1WLX1</accession>
<dbReference type="EMBL" id="JAUSUC010000067">
    <property type="protein sequence ID" value="MDQ0216691.1"/>
    <property type="molecule type" value="Genomic_DNA"/>
</dbReference>
<keyword evidence="4" id="KW-0812">Transmembrane</keyword>
<keyword evidence="3" id="KW-0732">Signal</keyword>
<sequence length="507" mass="58737">MKKGFFSLLLIPFLLFYALPVGAVEKEERKWQDETIYYIMVDRFQNGDIKNNIDVHEQDLKSYQGGDFQGIINKLDELKEEGFTTIVTSPIFENDKKGYHGYRVTDFYKTEENFGSLKTYQQLIKEAHKREMRVLMEFPAQYISPEHQWVQDASKANWLKSDGKASSYDWKGDLVSINLEHPEARDYMIKVGKWWINKTDIDGYYLSDATEVSPAFWKEFSAAIHQEKKPFFLLAEVNPEGVKQLSQYEKMGLDGLTNPFMVGPLRDQYKNTDSPTTATRDVLLETEKAVANPLLMVNYFDNHKIERFTRDIVNEHVFPGTRWKLALTYLYTIPGIPFVYYGSEIALDGGQGVENHQMMNFRADKELIDYIKKIAEFRQKLPALTRGTYEPLYDKDGMTIYKRKYKDETIIVAINNSSKTQKVTLTSAQLESDKELRGLLDGDLVRSNEDGTYTIIMDRELAEIYALAEKSGINFSYVTALVTVYVLFLSFIFIVWKRGRSNNKQDS</sequence>
<dbReference type="InterPro" id="IPR006047">
    <property type="entry name" value="GH13_cat_dom"/>
</dbReference>
<protein>
    <submittedName>
        <fullName evidence="6">Glycosidase</fullName>
    </submittedName>
</protein>
<dbReference type="InterPro" id="IPR017853">
    <property type="entry name" value="GH"/>
</dbReference>
<evidence type="ECO:0000313" key="7">
    <source>
        <dbReference type="Proteomes" id="UP001237207"/>
    </source>
</evidence>
<keyword evidence="4" id="KW-0472">Membrane</keyword>
<dbReference type="SUPFAM" id="SSF51445">
    <property type="entry name" value="(Trans)glycosidases"/>
    <property type="match status" value="1"/>
</dbReference>
<feature type="transmembrane region" description="Helical" evidence="4">
    <location>
        <begin position="475"/>
        <end position="496"/>
    </location>
</feature>
<evidence type="ECO:0000256" key="3">
    <source>
        <dbReference type="ARBA" id="ARBA00022729"/>
    </source>
</evidence>
<dbReference type="PANTHER" id="PTHR10357:SF215">
    <property type="entry name" value="ALPHA-AMYLASE 1"/>
    <property type="match status" value="1"/>
</dbReference>
<dbReference type="SMART" id="SM00642">
    <property type="entry name" value="Aamy"/>
    <property type="match status" value="1"/>
</dbReference>
<dbReference type="Gene3D" id="3.20.20.80">
    <property type="entry name" value="Glycosidases"/>
    <property type="match status" value="1"/>
</dbReference>
<organism evidence="6 7">
    <name type="scientific">Oikeobacillus pervagus</name>
    <dbReference type="NCBI Taxonomy" id="1325931"/>
    <lineage>
        <taxon>Bacteria</taxon>
        <taxon>Bacillati</taxon>
        <taxon>Bacillota</taxon>
        <taxon>Bacilli</taxon>
        <taxon>Bacillales</taxon>
        <taxon>Bacillaceae</taxon>
        <taxon>Oikeobacillus</taxon>
    </lineage>
</organism>
<dbReference type="PANTHER" id="PTHR10357">
    <property type="entry name" value="ALPHA-AMYLASE FAMILY MEMBER"/>
    <property type="match status" value="1"/>
</dbReference>
<keyword evidence="7" id="KW-1185">Reference proteome</keyword>
<dbReference type="Pfam" id="PF22026">
    <property type="entry name" value="Alpha-amylase_C_2"/>
    <property type="match status" value="1"/>
</dbReference>
<evidence type="ECO:0000259" key="5">
    <source>
        <dbReference type="SMART" id="SM00642"/>
    </source>
</evidence>
<dbReference type="Gene3D" id="2.60.40.1180">
    <property type="entry name" value="Golgi alpha-mannosidase II"/>
    <property type="match status" value="1"/>
</dbReference>
<evidence type="ECO:0000256" key="4">
    <source>
        <dbReference type="SAM" id="Phobius"/>
    </source>
</evidence>
<dbReference type="GO" id="GO:0046872">
    <property type="term" value="F:metal ion binding"/>
    <property type="evidence" value="ECO:0007669"/>
    <property type="project" value="UniProtKB-KW"/>
</dbReference>
<keyword evidence="6" id="KW-0378">Hydrolase</keyword>
<reference evidence="6" key="1">
    <citation type="submission" date="2023-07" db="EMBL/GenBank/DDBJ databases">
        <title>Genomic Encyclopedia of Type Strains, Phase IV (KMG-IV): sequencing the most valuable type-strain genomes for metagenomic binning, comparative biology and taxonomic classification.</title>
        <authorList>
            <person name="Goeker M."/>
        </authorList>
    </citation>
    <scope>NUCLEOTIDE SEQUENCE</scope>
    <source>
        <strain evidence="6">DSM 23947</strain>
    </source>
</reference>
<dbReference type="SUPFAM" id="SSF51011">
    <property type="entry name" value="Glycosyl hydrolase domain"/>
    <property type="match status" value="1"/>
</dbReference>
<dbReference type="GO" id="GO:0016798">
    <property type="term" value="F:hydrolase activity, acting on glycosyl bonds"/>
    <property type="evidence" value="ECO:0007669"/>
    <property type="project" value="UniProtKB-KW"/>
</dbReference>
<evidence type="ECO:0000313" key="6">
    <source>
        <dbReference type="EMBL" id="MDQ0216691.1"/>
    </source>
</evidence>
<name>A0AAJ1WLX1_9BACI</name>
<keyword evidence="2" id="KW-0479">Metal-binding</keyword>
<comment type="cofactor">
    <cofactor evidence="1">
        <name>Ca(2+)</name>
        <dbReference type="ChEBI" id="CHEBI:29108"/>
    </cofactor>
</comment>
<dbReference type="Proteomes" id="UP001237207">
    <property type="component" value="Unassembled WGS sequence"/>
</dbReference>